<keyword evidence="3" id="KW-0238">DNA-binding</keyword>
<keyword evidence="2" id="KW-0815">Transposition</keyword>
<gene>
    <name evidence="7" type="ORF">EPICR_20274</name>
</gene>
<protein>
    <submittedName>
        <fullName evidence="7">Transposase</fullName>
    </submittedName>
</protein>
<reference evidence="7" key="1">
    <citation type="submission" date="2019-01" db="EMBL/GenBank/DDBJ databases">
        <authorList>
            <consortium name="Genoscope - CEA"/>
            <person name="William W."/>
        </authorList>
    </citation>
    <scope>NUCLEOTIDE SEQUENCE</scope>
    <source>
        <strain evidence="7">CR-1</strain>
    </source>
</reference>
<proteinExistence type="inferred from homology"/>
<evidence type="ECO:0000313" key="7">
    <source>
        <dbReference type="EMBL" id="VEN73804.1"/>
    </source>
</evidence>
<feature type="domain" description="Transposase IS4-like" evidence="5">
    <location>
        <begin position="121"/>
        <end position="333"/>
    </location>
</feature>
<comment type="similarity">
    <text evidence="1">Belongs to the transposase 11 family.</text>
</comment>
<dbReference type="EMBL" id="CAACVI010000012">
    <property type="protein sequence ID" value="VEN73804.1"/>
    <property type="molecule type" value="Genomic_DNA"/>
</dbReference>
<dbReference type="GO" id="GO:0003677">
    <property type="term" value="F:DNA binding"/>
    <property type="evidence" value="ECO:0007669"/>
    <property type="project" value="UniProtKB-KW"/>
</dbReference>
<name>A0A484HJP2_9BACT</name>
<evidence type="ECO:0000256" key="3">
    <source>
        <dbReference type="ARBA" id="ARBA00023125"/>
    </source>
</evidence>
<dbReference type="InterPro" id="IPR047952">
    <property type="entry name" value="Transpos_IS4"/>
</dbReference>
<evidence type="ECO:0000256" key="4">
    <source>
        <dbReference type="ARBA" id="ARBA00023172"/>
    </source>
</evidence>
<feature type="domain" description="DUF4372" evidence="6">
    <location>
        <begin position="5"/>
        <end position="76"/>
    </location>
</feature>
<dbReference type="Pfam" id="PF14294">
    <property type="entry name" value="DUF4372"/>
    <property type="match status" value="1"/>
</dbReference>
<dbReference type="SUPFAM" id="SSF53098">
    <property type="entry name" value="Ribonuclease H-like"/>
    <property type="match status" value="1"/>
</dbReference>
<evidence type="ECO:0000259" key="5">
    <source>
        <dbReference type="Pfam" id="PF01609"/>
    </source>
</evidence>
<evidence type="ECO:0000256" key="1">
    <source>
        <dbReference type="ARBA" id="ARBA00010075"/>
    </source>
</evidence>
<organism evidence="7">
    <name type="scientific">uncultured Desulfobacteraceae bacterium</name>
    <dbReference type="NCBI Taxonomy" id="218296"/>
    <lineage>
        <taxon>Bacteria</taxon>
        <taxon>Pseudomonadati</taxon>
        <taxon>Thermodesulfobacteriota</taxon>
        <taxon>Desulfobacteria</taxon>
        <taxon>Desulfobacterales</taxon>
        <taxon>Desulfobacteraceae</taxon>
        <taxon>environmental samples</taxon>
    </lineage>
</organism>
<dbReference type="PANTHER" id="PTHR33258">
    <property type="entry name" value="TRANSPOSASE INSL FOR INSERTION SEQUENCE ELEMENT IS186A-RELATED"/>
    <property type="match status" value="1"/>
</dbReference>
<dbReference type="AlphaFoldDB" id="A0A484HJP2"/>
<evidence type="ECO:0000259" key="6">
    <source>
        <dbReference type="Pfam" id="PF14294"/>
    </source>
</evidence>
<dbReference type="InterPro" id="IPR012337">
    <property type="entry name" value="RNaseH-like_sf"/>
</dbReference>
<accession>A0A484HJP2</accession>
<dbReference type="Pfam" id="PF01609">
    <property type="entry name" value="DDE_Tnp_1"/>
    <property type="match status" value="1"/>
</dbReference>
<dbReference type="PANTHER" id="PTHR33258:SF1">
    <property type="entry name" value="TRANSPOSASE INSL FOR INSERTION SEQUENCE ELEMENT IS186A-RELATED"/>
    <property type="match status" value="1"/>
</dbReference>
<dbReference type="GO" id="GO:0006313">
    <property type="term" value="P:DNA transposition"/>
    <property type="evidence" value="ECO:0007669"/>
    <property type="project" value="InterPro"/>
</dbReference>
<keyword evidence="4" id="KW-0233">DNA recombination</keyword>
<dbReference type="InterPro" id="IPR002559">
    <property type="entry name" value="Transposase_11"/>
</dbReference>
<evidence type="ECO:0000256" key="2">
    <source>
        <dbReference type="ARBA" id="ARBA00022578"/>
    </source>
</evidence>
<dbReference type="GO" id="GO:0004803">
    <property type="term" value="F:transposase activity"/>
    <property type="evidence" value="ECO:0007669"/>
    <property type="project" value="InterPro"/>
</dbReference>
<sequence>MYRGRMIFSQVLDFMPRRPFRKCVSRYSGNKHIRSFSCFDQFLCMVFAQLTYRESLRDTVLCLRAIHEKLHHVGIQGKLSRTTFSDANEKRDWRIYCDFAQVLIEQARRLYADDDFGLQLKETVYALDSSTISLCRSLFPWARFKSTKSGIKLHTLVDLRGNIPSFISITDAKLHDVNILDQLLPEAGSIYVMDRAYLDFSRLYNMHQSLAFFILRAKHNTKLRRLYSAQVDKRDGILCDQTVRPGGNLAARDYPEKLRRIKYHDHKTDKRLIFLTNNFILNAGTIADLYKYRWQVELFFKWIKQHLRIKKFFGYSENAVKIQIWTAISAYVLVAIMKKRLCLEQNLYTILQILSITLFEKTPIFQLFTEPVYKSKITRGPIQLNLFDI</sequence>
<dbReference type="InterPro" id="IPR025399">
    <property type="entry name" value="DUF4372"/>
</dbReference>
<dbReference type="NCBIfam" id="NF033592">
    <property type="entry name" value="transpos_IS4_1"/>
    <property type="match status" value="1"/>
</dbReference>